<dbReference type="Proteomes" id="UP001286174">
    <property type="component" value="Unassembled WGS sequence"/>
</dbReference>
<dbReference type="NCBIfam" id="TIGR00188">
    <property type="entry name" value="rnpA"/>
    <property type="match status" value="1"/>
</dbReference>
<reference evidence="8 9" key="1">
    <citation type="submission" date="2022-03" db="EMBL/GenBank/DDBJ databases">
        <title>Novel taxa within the pig intestine.</title>
        <authorList>
            <person name="Wylensek D."/>
            <person name="Bishof K."/>
            <person name="Afrizal A."/>
            <person name="Clavel T."/>
        </authorList>
    </citation>
    <scope>NUCLEOTIDE SEQUENCE [LARGE SCALE GENOMIC DNA]</scope>
    <source>
        <strain evidence="8 9">CLA-KB-P133</strain>
    </source>
</reference>
<dbReference type="InterPro" id="IPR014721">
    <property type="entry name" value="Ribsml_uS5_D2-typ_fold_subgr"/>
</dbReference>
<dbReference type="GO" id="GO:0001682">
    <property type="term" value="P:tRNA 5'-leader removal"/>
    <property type="evidence" value="ECO:0007669"/>
    <property type="project" value="UniProtKB-UniRule"/>
</dbReference>
<comment type="subunit">
    <text evidence="6">Consists of a catalytic RNA component (M1 or rnpB) and a protein subunit.</text>
</comment>
<protein>
    <recommendedName>
        <fullName evidence="6 7">Ribonuclease P protein component</fullName>
        <shortName evidence="6">RNase P protein</shortName>
        <shortName evidence="6">RNaseP protein</shortName>
        <ecNumber evidence="6 7">3.1.26.5</ecNumber>
    </recommendedName>
    <alternativeName>
        <fullName evidence="6">Protein C5</fullName>
    </alternativeName>
</protein>
<evidence type="ECO:0000256" key="3">
    <source>
        <dbReference type="ARBA" id="ARBA00022759"/>
    </source>
</evidence>
<accession>A0AB35U0D4</accession>
<dbReference type="GO" id="GO:0030677">
    <property type="term" value="C:ribonuclease P complex"/>
    <property type="evidence" value="ECO:0007669"/>
    <property type="project" value="TreeGrafter"/>
</dbReference>
<evidence type="ECO:0000256" key="4">
    <source>
        <dbReference type="ARBA" id="ARBA00022801"/>
    </source>
</evidence>
<keyword evidence="1 6" id="KW-0819">tRNA processing</keyword>
<dbReference type="InterPro" id="IPR000100">
    <property type="entry name" value="RNase_P"/>
</dbReference>
<comment type="caution">
    <text evidence="8">The sequence shown here is derived from an EMBL/GenBank/DDBJ whole genome shotgun (WGS) entry which is preliminary data.</text>
</comment>
<name>A0AB35U0D4_9FIRM</name>
<keyword evidence="4 6" id="KW-0378">Hydrolase</keyword>
<comment type="similarity">
    <text evidence="6">Belongs to the RnpA family.</text>
</comment>
<proteinExistence type="inferred from homology"/>
<dbReference type="InterPro" id="IPR020568">
    <property type="entry name" value="Ribosomal_Su5_D2-typ_SF"/>
</dbReference>
<keyword evidence="3 6" id="KW-0255">Endonuclease</keyword>
<keyword evidence="9" id="KW-1185">Reference proteome</keyword>
<dbReference type="AlphaFoldDB" id="A0AB35U0D4"/>
<evidence type="ECO:0000256" key="2">
    <source>
        <dbReference type="ARBA" id="ARBA00022722"/>
    </source>
</evidence>
<comment type="catalytic activity">
    <reaction evidence="6">
        <text>Endonucleolytic cleavage of RNA, removing 5'-extranucleotides from tRNA precursor.</text>
        <dbReference type="EC" id="3.1.26.5"/>
    </reaction>
</comment>
<keyword evidence="5 6" id="KW-0694">RNA-binding</keyword>
<comment type="function">
    <text evidence="6">RNaseP catalyzes the removal of the 5'-leader sequence from pre-tRNA to produce the mature 5'-terminus. It can also cleave other RNA substrates such as 4.5S RNA. The protein component plays an auxiliary but essential role in vivo by binding to the 5'-leader sequence and broadening the substrate specificity of the ribozyme.</text>
</comment>
<dbReference type="GO" id="GO:0000049">
    <property type="term" value="F:tRNA binding"/>
    <property type="evidence" value="ECO:0007669"/>
    <property type="project" value="UniProtKB-UniRule"/>
</dbReference>
<evidence type="ECO:0000313" key="9">
    <source>
        <dbReference type="Proteomes" id="UP001286174"/>
    </source>
</evidence>
<evidence type="ECO:0000256" key="1">
    <source>
        <dbReference type="ARBA" id="ARBA00022694"/>
    </source>
</evidence>
<dbReference type="SUPFAM" id="SSF54211">
    <property type="entry name" value="Ribosomal protein S5 domain 2-like"/>
    <property type="match status" value="1"/>
</dbReference>
<evidence type="ECO:0000256" key="7">
    <source>
        <dbReference type="NCBIfam" id="TIGR00188"/>
    </source>
</evidence>
<sequence length="110" mass="13030">MKKKNRVRKAEEFQKIIHTGKKKVSPAYIFYYLPKKEEEARIGISLPKKIGHAVDRNLYKRQVRMMCQDLIDFQNYPLDGVIILRFSYRDHSYAANKNILEKLLTDATIK</sequence>
<dbReference type="PANTHER" id="PTHR33992">
    <property type="entry name" value="RIBONUCLEASE P PROTEIN COMPONENT"/>
    <property type="match status" value="1"/>
</dbReference>
<evidence type="ECO:0000256" key="5">
    <source>
        <dbReference type="ARBA" id="ARBA00022884"/>
    </source>
</evidence>
<dbReference type="EMBL" id="JALBUR010000002">
    <property type="protein sequence ID" value="MDX8418813.1"/>
    <property type="molecule type" value="Genomic_DNA"/>
</dbReference>
<dbReference type="Gene3D" id="3.30.230.10">
    <property type="match status" value="1"/>
</dbReference>
<dbReference type="GO" id="GO:0042781">
    <property type="term" value="F:3'-tRNA processing endoribonuclease activity"/>
    <property type="evidence" value="ECO:0007669"/>
    <property type="project" value="TreeGrafter"/>
</dbReference>
<dbReference type="GO" id="GO:0004526">
    <property type="term" value="F:ribonuclease P activity"/>
    <property type="evidence" value="ECO:0007669"/>
    <property type="project" value="UniProtKB-UniRule"/>
</dbReference>
<dbReference type="HAMAP" id="MF_00227">
    <property type="entry name" value="RNase_P"/>
    <property type="match status" value="1"/>
</dbReference>
<keyword evidence="2 6" id="KW-0540">Nuclease</keyword>
<dbReference type="RefSeq" id="WP_108774609.1">
    <property type="nucleotide sequence ID" value="NZ_JALBUR010000002.1"/>
</dbReference>
<dbReference type="Pfam" id="PF00825">
    <property type="entry name" value="Ribonuclease_P"/>
    <property type="match status" value="1"/>
</dbReference>
<dbReference type="PANTHER" id="PTHR33992:SF1">
    <property type="entry name" value="RIBONUCLEASE P PROTEIN COMPONENT"/>
    <property type="match status" value="1"/>
</dbReference>
<organism evidence="8 9">
    <name type="scientific">Grylomicrobium aquisgranensis</name>
    <dbReference type="NCBI Taxonomy" id="2926318"/>
    <lineage>
        <taxon>Bacteria</taxon>
        <taxon>Bacillati</taxon>
        <taxon>Bacillota</taxon>
        <taxon>Erysipelotrichia</taxon>
        <taxon>Erysipelotrichales</taxon>
        <taxon>Erysipelotrichaceae</taxon>
        <taxon>Grylomicrobium</taxon>
    </lineage>
</organism>
<evidence type="ECO:0000313" key="8">
    <source>
        <dbReference type="EMBL" id="MDX8418813.1"/>
    </source>
</evidence>
<dbReference type="EC" id="3.1.26.5" evidence="6 7"/>
<evidence type="ECO:0000256" key="6">
    <source>
        <dbReference type="HAMAP-Rule" id="MF_00227"/>
    </source>
</evidence>
<gene>
    <name evidence="6 8" type="primary">rnpA</name>
    <name evidence="8" type="ORF">MOZ60_01745</name>
</gene>